<accession>A0A387BJX0</accession>
<dbReference type="AlphaFoldDB" id="A0A387BJX0"/>
<protein>
    <recommendedName>
        <fullName evidence="3">DUF2075 domain-containing protein</fullName>
    </recommendedName>
</protein>
<dbReference type="EMBL" id="CP032627">
    <property type="protein sequence ID" value="AYG01316.1"/>
    <property type="molecule type" value="Genomic_DNA"/>
</dbReference>
<dbReference type="RefSeq" id="WP_120772689.1">
    <property type="nucleotide sequence ID" value="NZ_CP032627.1"/>
</dbReference>
<sequence>MSIVLDNILSDLKNVSITGDSGSGKTFFLTQLVRQAVINDKFDEIVIFSRKYEGWEEFISTLTGNISIKKSFSKFFFFRPSFLANNNRTLGKKNQLVIIDGYEDIVEEINYSKEFKLAINNCYFMKEYGYVWANFVEKSKLTAEEVFLNRIDNYLMNINSKVCISSFNEIKSFAIPVGHKVRFRDRVRARLYQTGEFEYCFMSCLDIQQIEKDEDWGKF</sequence>
<gene>
    <name evidence="1" type="ORF">D7I46_09540</name>
</gene>
<keyword evidence="2" id="KW-1185">Reference proteome</keyword>
<reference evidence="1 2" key="1">
    <citation type="submission" date="2018-09" db="EMBL/GenBank/DDBJ databases">
        <title>Genome sequencing of strain 1JSPR-7.</title>
        <authorList>
            <person name="Heo J."/>
            <person name="Kim S.-J."/>
            <person name="Kwon S.-W."/>
        </authorList>
    </citation>
    <scope>NUCLEOTIDE SEQUENCE [LARGE SCALE GENOMIC DNA]</scope>
    <source>
        <strain evidence="1 2">1JSPR-7</strain>
    </source>
</reference>
<proteinExistence type="predicted"/>
<dbReference type="Gene3D" id="3.40.50.300">
    <property type="entry name" value="P-loop containing nucleotide triphosphate hydrolases"/>
    <property type="match status" value="1"/>
</dbReference>
<dbReference type="KEGG" id="lact:D7I46_09540"/>
<organism evidence="1 2">
    <name type="scientific">Lactococcus allomyrinae</name>
    <dbReference type="NCBI Taxonomy" id="2419773"/>
    <lineage>
        <taxon>Bacteria</taxon>
        <taxon>Bacillati</taxon>
        <taxon>Bacillota</taxon>
        <taxon>Bacilli</taxon>
        <taxon>Lactobacillales</taxon>
        <taxon>Streptococcaceae</taxon>
        <taxon>Lactococcus</taxon>
    </lineage>
</organism>
<name>A0A387BJX0_9LACT</name>
<dbReference type="SUPFAM" id="SSF52540">
    <property type="entry name" value="P-loop containing nucleoside triphosphate hydrolases"/>
    <property type="match status" value="1"/>
</dbReference>
<dbReference type="Proteomes" id="UP000269374">
    <property type="component" value="Chromosome"/>
</dbReference>
<dbReference type="InterPro" id="IPR027417">
    <property type="entry name" value="P-loop_NTPase"/>
</dbReference>
<evidence type="ECO:0000313" key="2">
    <source>
        <dbReference type="Proteomes" id="UP000269374"/>
    </source>
</evidence>
<evidence type="ECO:0008006" key="3">
    <source>
        <dbReference type="Google" id="ProtNLM"/>
    </source>
</evidence>
<evidence type="ECO:0000313" key="1">
    <source>
        <dbReference type="EMBL" id="AYG01316.1"/>
    </source>
</evidence>